<protein>
    <recommendedName>
        <fullName evidence="18">P-loop containing nucleoside triphosphate hydrolase protein</fullName>
    </recommendedName>
</protein>
<dbReference type="PANTHER" id="PTHR23070">
    <property type="entry name" value="BCS1 AAA-TYPE ATPASE"/>
    <property type="match status" value="1"/>
</dbReference>
<evidence type="ECO:0000256" key="12">
    <source>
        <dbReference type="SAM" id="MobiDB-lite"/>
    </source>
</evidence>
<dbReference type="InterPro" id="IPR057495">
    <property type="entry name" value="AAA_lid_BCS1"/>
</dbReference>
<evidence type="ECO:0000256" key="11">
    <source>
        <dbReference type="ARBA" id="ARBA00048778"/>
    </source>
</evidence>
<evidence type="ECO:0000256" key="2">
    <source>
        <dbReference type="ARBA" id="ARBA00007448"/>
    </source>
</evidence>
<dbReference type="Gene3D" id="3.40.50.300">
    <property type="entry name" value="P-loop containing nucleotide triphosphate hydrolases"/>
    <property type="match status" value="1"/>
</dbReference>
<dbReference type="InterPro" id="IPR014851">
    <property type="entry name" value="BCS1_N"/>
</dbReference>
<evidence type="ECO:0000259" key="14">
    <source>
        <dbReference type="SMART" id="SM00382"/>
    </source>
</evidence>
<dbReference type="InterPro" id="IPR027417">
    <property type="entry name" value="P-loop_NTPase"/>
</dbReference>
<proteinExistence type="inferred from homology"/>
<feature type="domain" description="BCS1 N-terminal" evidence="15">
    <location>
        <begin position="43"/>
        <end position="227"/>
    </location>
</feature>
<dbReference type="Pfam" id="PF25426">
    <property type="entry name" value="AAA_lid_BCS1"/>
    <property type="match status" value="1"/>
</dbReference>
<dbReference type="Proteomes" id="UP001556367">
    <property type="component" value="Unassembled WGS sequence"/>
</dbReference>
<dbReference type="EMBL" id="JASNQZ010000011">
    <property type="protein sequence ID" value="KAL0951933.1"/>
    <property type="molecule type" value="Genomic_DNA"/>
</dbReference>
<dbReference type="SMART" id="SM01024">
    <property type="entry name" value="BCS1_N"/>
    <property type="match status" value="1"/>
</dbReference>
<evidence type="ECO:0000313" key="17">
    <source>
        <dbReference type="Proteomes" id="UP001556367"/>
    </source>
</evidence>
<sequence length="516" mass="58671">MHDPFASANAQGGQSWIQWLSLSTLLSSLLTSRGYVNDSVKWLVLGSLIEAGRRLGQWLIDRWRIQYCITLEFNEGNPSYEWVVNILTQEQVWRRSREFRVSPPSSKLKWGIKSGADPHTRGNAVYVPTYDLPQLFRWNGYFMEVKRDKGFQTFTPHGASKSNATLYISIYTLDMSVMEAFVEEARRRYVDTNRPNVIIHLADTPNFGPDFIWSNSKCKVKRPLDSIILDEGVIDSILGDAREFISSEDWYVSAGIPHRRGYLLYGPPGTGKTSTIYALAGELGFEIYSLSLAAGFVDDSFLQRAASSMPKGSILLIEDIDCCFSREEDEDQIMMPVPGMPYMATPFGPGRKKSSVTLSGLLNVIDGVGSDDGRLFFATTNYVDRLDAALLRPGRIDKKIEYHLATKLQASMLFTRFFPSERFNAEKLVASLSDLAQTFADAIPEHEFSTAELQGYLLTYKKQPEEAVNRIQAWIEDERTIRRDKEDREEKRKEKAREKKEKRNQQLGPVMPATRE</sequence>
<dbReference type="InterPro" id="IPR003593">
    <property type="entry name" value="AAA+_ATPase"/>
</dbReference>
<evidence type="ECO:0000256" key="8">
    <source>
        <dbReference type="ARBA" id="ARBA00022989"/>
    </source>
</evidence>
<keyword evidence="17" id="KW-1185">Reference proteome</keyword>
<name>A0ABR3J8E0_9AGAR</name>
<accession>A0ABR3J8E0</accession>
<dbReference type="InterPro" id="IPR050747">
    <property type="entry name" value="Mitochondrial_chaperone_BCS1"/>
</dbReference>
<comment type="subcellular location">
    <subcellularLocation>
        <location evidence="1">Mitochondrion inner membrane</location>
        <topology evidence="1">Single-pass membrane protein</topology>
    </subcellularLocation>
</comment>
<keyword evidence="5" id="KW-0999">Mitochondrion inner membrane</keyword>
<comment type="similarity">
    <text evidence="2">Belongs to the AAA ATPase family. BCS1 subfamily.</text>
</comment>
<feature type="signal peptide" evidence="13">
    <location>
        <begin position="1"/>
        <end position="34"/>
    </location>
</feature>
<keyword evidence="6" id="KW-0378">Hydrolase</keyword>
<evidence type="ECO:0000313" key="16">
    <source>
        <dbReference type="EMBL" id="KAL0951933.1"/>
    </source>
</evidence>
<dbReference type="SUPFAM" id="SSF52540">
    <property type="entry name" value="P-loop containing nucleoside triphosphate hydrolases"/>
    <property type="match status" value="1"/>
</dbReference>
<comment type="caution">
    <text evidence="16">The sequence shown here is derived from an EMBL/GenBank/DDBJ whole genome shotgun (WGS) entry which is preliminary data.</text>
</comment>
<feature type="compositionally biased region" description="Basic and acidic residues" evidence="12">
    <location>
        <begin position="482"/>
        <end position="504"/>
    </location>
</feature>
<evidence type="ECO:0000256" key="10">
    <source>
        <dbReference type="ARBA" id="ARBA00023136"/>
    </source>
</evidence>
<reference evidence="17" key="1">
    <citation type="submission" date="2024-06" db="EMBL/GenBank/DDBJ databases">
        <title>Multi-omics analyses provide insights into the biosynthesis of the anticancer antibiotic pleurotin in Hohenbuehelia grisea.</title>
        <authorList>
            <person name="Weaver J.A."/>
            <person name="Alberti F."/>
        </authorList>
    </citation>
    <scope>NUCLEOTIDE SEQUENCE [LARGE SCALE GENOMIC DNA]</scope>
    <source>
        <strain evidence="17">T-177</strain>
    </source>
</reference>
<evidence type="ECO:0000256" key="3">
    <source>
        <dbReference type="ARBA" id="ARBA00022692"/>
    </source>
</evidence>
<dbReference type="InterPro" id="IPR003959">
    <property type="entry name" value="ATPase_AAA_core"/>
</dbReference>
<feature type="chain" id="PRO_5045201757" description="P-loop containing nucleoside triphosphate hydrolase protein" evidence="13">
    <location>
        <begin position="35"/>
        <end position="516"/>
    </location>
</feature>
<dbReference type="Pfam" id="PF08740">
    <property type="entry name" value="BCS1_N"/>
    <property type="match status" value="1"/>
</dbReference>
<keyword evidence="8" id="KW-1133">Transmembrane helix</keyword>
<evidence type="ECO:0000256" key="13">
    <source>
        <dbReference type="SAM" id="SignalP"/>
    </source>
</evidence>
<evidence type="ECO:0000256" key="1">
    <source>
        <dbReference type="ARBA" id="ARBA00004434"/>
    </source>
</evidence>
<evidence type="ECO:0000256" key="4">
    <source>
        <dbReference type="ARBA" id="ARBA00022741"/>
    </source>
</evidence>
<feature type="region of interest" description="Disordered" evidence="12">
    <location>
        <begin position="482"/>
        <end position="516"/>
    </location>
</feature>
<comment type="catalytic activity">
    <reaction evidence="11">
        <text>ATP + H2O = ADP + phosphate + H(+)</text>
        <dbReference type="Rhea" id="RHEA:13065"/>
        <dbReference type="ChEBI" id="CHEBI:15377"/>
        <dbReference type="ChEBI" id="CHEBI:15378"/>
        <dbReference type="ChEBI" id="CHEBI:30616"/>
        <dbReference type="ChEBI" id="CHEBI:43474"/>
        <dbReference type="ChEBI" id="CHEBI:456216"/>
    </reaction>
    <physiologicalReaction direction="left-to-right" evidence="11">
        <dbReference type="Rhea" id="RHEA:13066"/>
    </physiologicalReaction>
</comment>
<keyword evidence="13" id="KW-0732">Signal</keyword>
<feature type="domain" description="AAA+ ATPase" evidence="14">
    <location>
        <begin position="258"/>
        <end position="406"/>
    </location>
</feature>
<gene>
    <name evidence="16" type="ORF">HGRIS_008586</name>
</gene>
<evidence type="ECO:0000256" key="7">
    <source>
        <dbReference type="ARBA" id="ARBA00022840"/>
    </source>
</evidence>
<keyword evidence="3" id="KW-0812">Transmembrane</keyword>
<keyword evidence="7" id="KW-0067">ATP-binding</keyword>
<evidence type="ECO:0008006" key="18">
    <source>
        <dbReference type="Google" id="ProtNLM"/>
    </source>
</evidence>
<keyword evidence="9" id="KW-0496">Mitochondrion</keyword>
<evidence type="ECO:0000256" key="9">
    <source>
        <dbReference type="ARBA" id="ARBA00023128"/>
    </source>
</evidence>
<keyword evidence="4" id="KW-0547">Nucleotide-binding</keyword>
<dbReference type="Pfam" id="PF00004">
    <property type="entry name" value="AAA"/>
    <property type="match status" value="1"/>
</dbReference>
<evidence type="ECO:0000259" key="15">
    <source>
        <dbReference type="SMART" id="SM01024"/>
    </source>
</evidence>
<evidence type="ECO:0000256" key="6">
    <source>
        <dbReference type="ARBA" id="ARBA00022801"/>
    </source>
</evidence>
<dbReference type="SMART" id="SM00382">
    <property type="entry name" value="AAA"/>
    <property type="match status" value="1"/>
</dbReference>
<evidence type="ECO:0000256" key="5">
    <source>
        <dbReference type="ARBA" id="ARBA00022792"/>
    </source>
</evidence>
<organism evidence="16 17">
    <name type="scientific">Hohenbuehelia grisea</name>
    <dbReference type="NCBI Taxonomy" id="104357"/>
    <lineage>
        <taxon>Eukaryota</taxon>
        <taxon>Fungi</taxon>
        <taxon>Dikarya</taxon>
        <taxon>Basidiomycota</taxon>
        <taxon>Agaricomycotina</taxon>
        <taxon>Agaricomycetes</taxon>
        <taxon>Agaricomycetidae</taxon>
        <taxon>Agaricales</taxon>
        <taxon>Pleurotineae</taxon>
        <taxon>Pleurotaceae</taxon>
        <taxon>Hohenbuehelia</taxon>
    </lineage>
</organism>
<keyword evidence="10" id="KW-0472">Membrane</keyword>